<gene>
    <name evidence="1" type="ORF">EVAR_101253_1</name>
</gene>
<reference evidence="1 2" key="1">
    <citation type="journal article" date="2019" name="Commun. Biol.">
        <title>The bagworm genome reveals a unique fibroin gene that provides high tensile strength.</title>
        <authorList>
            <person name="Kono N."/>
            <person name="Nakamura H."/>
            <person name="Ohtoshi R."/>
            <person name="Tomita M."/>
            <person name="Numata K."/>
            <person name="Arakawa K."/>
        </authorList>
    </citation>
    <scope>NUCLEOTIDE SEQUENCE [LARGE SCALE GENOMIC DNA]</scope>
</reference>
<dbReference type="Proteomes" id="UP000299102">
    <property type="component" value="Unassembled WGS sequence"/>
</dbReference>
<evidence type="ECO:0000313" key="2">
    <source>
        <dbReference type="Proteomes" id="UP000299102"/>
    </source>
</evidence>
<evidence type="ECO:0000313" key="1">
    <source>
        <dbReference type="EMBL" id="GBP03569.1"/>
    </source>
</evidence>
<sequence length="92" mass="10352">MARQRPPARTKLTVTGVEILRLMDLSQGRPAARDPAVAGRFRNRPLNGCACPHLHGKGGTTIRWRPDSLQRCHSAGRMMSRQQSIPPRCRQR</sequence>
<comment type="caution">
    <text evidence="1">The sequence shown here is derived from an EMBL/GenBank/DDBJ whole genome shotgun (WGS) entry which is preliminary data.</text>
</comment>
<protein>
    <submittedName>
        <fullName evidence="1">Uncharacterized protein</fullName>
    </submittedName>
</protein>
<dbReference type="EMBL" id="BGZK01003670">
    <property type="protein sequence ID" value="GBP03569.1"/>
    <property type="molecule type" value="Genomic_DNA"/>
</dbReference>
<organism evidence="1 2">
    <name type="scientific">Eumeta variegata</name>
    <name type="common">Bagworm moth</name>
    <name type="synonym">Eumeta japonica</name>
    <dbReference type="NCBI Taxonomy" id="151549"/>
    <lineage>
        <taxon>Eukaryota</taxon>
        <taxon>Metazoa</taxon>
        <taxon>Ecdysozoa</taxon>
        <taxon>Arthropoda</taxon>
        <taxon>Hexapoda</taxon>
        <taxon>Insecta</taxon>
        <taxon>Pterygota</taxon>
        <taxon>Neoptera</taxon>
        <taxon>Endopterygota</taxon>
        <taxon>Lepidoptera</taxon>
        <taxon>Glossata</taxon>
        <taxon>Ditrysia</taxon>
        <taxon>Tineoidea</taxon>
        <taxon>Psychidae</taxon>
        <taxon>Oiketicinae</taxon>
        <taxon>Eumeta</taxon>
    </lineage>
</organism>
<name>A0A4C1SN43_EUMVA</name>
<dbReference type="AlphaFoldDB" id="A0A4C1SN43"/>
<proteinExistence type="predicted"/>
<keyword evidence="2" id="KW-1185">Reference proteome</keyword>
<accession>A0A4C1SN43</accession>